<evidence type="ECO:0000256" key="1">
    <source>
        <dbReference type="SAM" id="MobiDB-lite"/>
    </source>
</evidence>
<feature type="region of interest" description="Disordered" evidence="1">
    <location>
        <begin position="1"/>
        <end position="29"/>
    </location>
</feature>
<evidence type="ECO:0000313" key="2">
    <source>
        <dbReference type="Ensembl" id="ENSBMSP00010024204.1"/>
    </source>
</evidence>
<accession>A0A8C0DTR4</accession>
<dbReference type="Ensembl" id="ENSBMST00010026664.1">
    <property type="protein sequence ID" value="ENSBMSP00010024204.1"/>
    <property type="gene ID" value="ENSBMSG00010017600.1"/>
</dbReference>
<feature type="compositionally biased region" description="Low complexity" evidence="1">
    <location>
        <begin position="125"/>
        <end position="136"/>
    </location>
</feature>
<dbReference type="OMA" id="MHRCELD"/>
<sequence>LRTRRRRTPRSTRPGCGCPEGGWRRNGQPCWLPPPHRHLPSPAQHPTRRLQGFLDGRRPRMQACPRAPCAGRMHAGRFRDPAPPGCSLPQKASLRGPALPPEPPIPEGGRSCSSKSSGTPWGCGSRPQRSRSLPPRTTGGLRAGKTFCRFCSHL</sequence>
<dbReference type="GeneTree" id="ENSGT00950000185081"/>
<feature type="region of interest" description="Disordered" evidence="1">
    <location>
        <begin position="80"/>
        <end position="143"/>
    </location>
</feature>
<name>A0A8C0DTR4_BALMU</name>
<proteinExistence type="predicted"/>
<protein>
    <submittedName>
        <fullName evidence="2">Uncharacterized protein</fullName>
    </submittedName>
</protein>
<feature type="compositionally biased region" description="Basic residues" evidence="1">
    <location>
        <begin position="1"/>
        <end position="10"/>
    </location>
</feature>
<dbReference type="AlphaFoldDB" id="A0A8C0DTR4"/>
<organism evidence="2">
    <name type="scientific">Balaenoptera musculus</name>
    <name type="common">Blue whale</name>
    <dbReference type="NCBI Taxonomy" id="9771"/>
    <lineage>
        <taxon>Eukaryota</taxon>
        <taxon>Metazoa</taxon>
        <taxon>Chordata</taxon>
        <taxon>Craniata</taxon>
        <taxon>Vertebrata</taxon>
        <taxon>Euteleostomi</taxon>
        <taxon>Mammalia</taxon>
        <taxon>Eutheria</taxon>
        <taxon>Laurasiatheria</taxon>
        <taxon>Artiodactyla</taxon>
        <taxon>Whippomorpha</taxon>
        <taxon>Cetacea</taxon>
        <taxon>Mysticeti</taxon>
        <taxon>Balaenopteridae</taxon>
        <taxon>Balaenoptera</taxon>
    </lineage>
</organism>
<reference evidence="2" key="1">
    <citation type="submission" date="2023-09" db="UniProtKB">
        <authorList>
            <consortium name="Ensembl"/>
        </authorList>
    </citation>
    <scope>IDENTIFICATION</scope>
</reference>